<dbReference type="PROSITE" id="PS50157">
    <property type="entry name" value="ZINC_FINGER_C2H2_2"/>
    <property type="match status" value="2"/>
</dbReference>
<feature type="domain" description="C2H2-type" evidence="3">
    <location>
        <begin position="141"/>
        <end position="173"/>
    </location>
</feature>
<dbReference type="InterPro" id="IPR036236">
    <property type="entry name" value="Znf_C2H2_sf"/>
</dbReference>
<evidence type="ECO:0000256" key="2">
    <source>
        <dbReference type="SAM" id="MobiDB-lite"/>
    </source>
</evidence>
<gene>
    <name evidence="4" type="ORF">DPMN_135956</name>
</gene>
<proteinExistence type="predicted"/>
<dbReference type="SUPFAM" id="SSF57667">
    <property type="entry name" value="beta-beta-alpha zinc fingers"/>
    <property type="match status" value="1"/>
</dbReference>
<sequence length="353" mass="39987">MRGNQLNTDAHRTDGLTDRIGADQYITDQFVQEDQLDQSERSPEVERARNVHAEKGAKDSLRARVLHAEKGAKNSSARPCDRSGATFSRTRRVFKKPKHLKDFVLLVEMGYCCDTCGKTFSTKSNMRRHIKERHASEQKYFVCTEKKCDGLFVRQSYLRYHLERKHGHSASRAKRVSGCARLMTTKEWRDAYYSDVSSDESFFEGLVTGIIEESSCAQQQQFQQPQQQSSAVETLDSDVDHVDVSSCNFGQKVPTANETQSACVDDGSLEAIPDFEDYLKAMEELDAPMGITVQTVFYYSTRDNTESNVQCGDETASAVSDRTILQDEHGEAAAFVSEPDTKQRLWTRILRNK</sequence>
<keyword evidence="1" id="KW-0479">Metal-binding</keyword>
<reference evidence="4" key="2">
    <citation type="submission" date="2020-11" db="EMBL/GenBank/DDBJ databases">
        <authorList>
            <person name="McCartney M.A."/>
            <person name="Auch B."/>
            <person name="Kono T."/>
            <person name="Mallez S."/>
            <person name="Becker A."/>
            <person name="Gohl D.M."/>
            <person name="Silverstein K.A.T."/>
            <person name="Koren S."/>
            <person name="Bechman K.B."/>
            <person name="Herman A."/>
            <person name="Abrahante J.E."/>
            <person name="Garbe J."/>
        </authorList>
    </citation>
    <scope>NUCLEOTIDE SEQUENCE</scope>
    <source>
        <strain evidence="4">Duluth1</strain>
        <tissue evidence="4">Whole animal</tissue>
    </source>
</reference>
<dbReference type="EMBL" id="JAIWYP010000006">
    <property type="protein sequence ID" value="KAH3807610.1"/>
    <property type="molecule type" value="Genomic_DNA"/>
</dbReference>
<dbReference type="GO" id="GO:0008270">
    <property type="term" value="F:zinc ion binding"/>
    <property type="evidence" value="ECO:0007669"/>
    <property type="project" value="UniProtKB-KW"/>
</dbReference>
<protein>
    <recommendedName>
        <fullName evidence="3">C2H2-type domain-containing protein</fullName>
    </recommendedName>
</protein>
<dbReference type="Pfam" id="PF00096">
    <property type="entry name" value="zf-C2H2"/>
    <property type="match status" value="1"/>
</dbReference>
<keyword evidence="1" id="KW-0863">Zinc-finger</keyword>
<evidence type="ECO:0000256" key="1">
    <source>
        <dbReference type="PROSITE-ProRule" id="PRU00042"/>
    </source>
</evidence>
<feature type="compositionally biased region" description="Basic and acidic residues" evidence="2">
    <location>
        <begin position="38"/>
        <end position="57"/>
    </location>
</feature>
<reference evidence="4" key="1">
    <citation type="journal article" date="2019" name="bioRxiv">
        <title>The Genome of the Zebra Mussel, Dreissena polymorpha: A Resource for Invasive Species Research.</title>
        <authorList>
            <person name="McCartney M.A."/>
            <person name="Auch B."/>
            <person name="Kono T."/>
            <person name="Mallez S."/>
            <person name="Zhang Y."/>
            <person name="Obille A."/>
            <person name="Becker A."/>
            <person name="Abrahante J.E."/>
            <person name="Garbe J."/>
            <person name="Badalamenti J.P."/>
            <person name="Herman A."/>
            <person name="Mangelson H."/>
            <person name="Liachko I."/>
            <person name="Sullivan S."/>
            <person name="Sone E.D."/>
            <person name="Koren S."/>
            <person name="Silverstein K.A.T."/>
            <person name="Beckman K.B."/>
            <person name="Gohl D.M."/>
        </authorList>
    </citation>
    <scope>NUCLEOTIDE SEQUENCE</scope>
    <source>
        <strain evidence="4">Duluth1</strain>
        <tissue evidence="4">Whole animal</tissue>
    </source>
</reference>
<dbReference type="PROSITE" id="PS00028">
    <property type="entry name" value="ZINC_FINGER_C2H2_1"/>
    <property type="match status" value="2"/>
</dbReference>
<dbReference type="Gene3D" id="3.30.160.60">
    <property type="entry name" value="Classic Zinc Finger"/>
    <property type="match status" value="1"/>
</dbReference>
<dbReference type="InterPro" id="IPR013087">
    <property type="entry name" value="Znf_C2H2_type"/>
</dbReference>
<dbReference type="SMART" id="SM00355">
    <property type="entry name" value="ZnF_C2H2"/>
    <property type="match status" value="2"/>
</dbReference>
<keyword evidence="5" id="KW-1185">Reference proteome</keyword>
<dbReference type="AlphaFoldDB" id="A0A9D4FYY8"/>
<organism evidence="4 5">
    <name type="scientific">Dreissena polymorpha</name>
    <name type="common">Zebra mussel</name>
    <name type="synonym">Mytilus polymorpha</name>
    <dbReference type="NCBI Taxonomy" id="45954"/>
    <lineage>
        <taxon>Eukaryota</taxon>
        <taxon>Metazoa</taxon>
        <taxon>Spiralia</taxon>
        <taxon>Lophotrochozoa</taxon>
        <taxon>Mollusca</taxon>
        <taxon>Bivalvia</taxon>
        <taxon>Autobranchia</taxon>
        <taxon>Heteroconchia</taxon>
        <taxon>Euheterodonta</taxon>
        <taxon>Imparidentia</taxon>
        <taxon>Neoheterodontei</taxon>
        <taxon>Myida</taxon>
        <taxon>Dreissenoidea</taxon>
        <taxon>Dreissenidae</taxon>
        <taxon>Dreissena</taxon>
    </lineage>
</organism>
<name>A0A9D4FYY8_DREPO</name>
<feature type="region of interest" description="Disordered" evidence="2">
    <location>
        <begin position="33"/>
        <end position="57"/>
    </location>
</feature>
<feature type="domain" description="C2H2-type" evidence="3">
    <location>
        <begin position="111"/>
        <end position="139"/>
    </location>
</feature>
<comment type="caution">
    <text evidence="4">The sequence shown here is derived from an EMBL/GenBank/DDBJ whole genome shotgun (WGS) entry which is preliminary data.</text>
</comment>
<evidence type="ECO:0000259" key="3">
    <source>
        <dbReference type="PROSITE" id="PS50157"/>
    </source>
</evidence>
<dbReference type="Proteomes" id="UP000828390">
    <property type="component" value="Unassembled WGS sequence"/>
</dbReference>
<evidence type="ECO:0000313" key="5">
    <source>
        <dbReference type="Proteomes" id="UP000828390"/>
    </source>
</evidence>
<accession>A0A9D4FYY8</accession>
<evidence type="ECO:0000313" key="4">
    <source>
        <dbReference type="EMBL" id="KAH3807610.1"/>
    </source>
</evidence>
<keyword evidence="1" id="KW-0862">Zinc</keyword>